<sequence>MTALEQNGLELRVGGGASHIHKTDWKFCGTERFHSNFNPFLSHAFLSALERSHSVGQGTGWDPQFLRLYNESGQLNALVPCYIKTHSQGEYVFDHIWADAFEQAGGHYYPKLQISVPFTPVTGPKLLSVKKHRKQNQIALTDYLKQLVDFNGLSSAHITFLEKNECELLKTQGFLIRKDRQYHFCNEGYSNFDEFLQNLSSRKRKVIKRERRAVLEQGIDIEWLSGRDLTEEIWDDFFVFYQDTGSRKWGYPYLTRMFYSLIGQEMGDDIVLMIAKRNGKRIAGAINFIGADRLYGRHWGAIEDHPFLHFELCYYQAIDYAIAHKISVVEAGAQGEHKIQRGYLPIETYSAHYFTNDSMQNAVKGFLKEETKALYEIHHELLKLSPFKSLDKISKS</sequence>
<evidence type="ECO:0000313" key="1">
    <source>
        <dbReference type="EMBL" id="EJF88914.1"/>
    </source>
</evidence>
<dbReference type="RefSeq" id="WP_008039852.1">
    <property type="nucleotide sequence ID" value="NZ_JH725147.1"/>
</dbReference>
<keyword evidence="2" id="KW-1185">Reference proteome</keyword>
<dbReference type="PATRIC" id="fig|1094558.3.peg.1568"/>
<name>J0R0A9_9HYPH</name>
<dbReference type="eggNOG" id="COG3146">
    <property type="taxonomic scope" value="Bacteria"/>
</dbReference>
<dbReference type="AlphaFoldDB" id="J0R0A9"/>
<dbReference type="HOGENOM" id="CLU_036032_1_1_5"/>
<dbReference type="Proteomes" id="UP000008952">
    <property type="component" value="Unassembled WGS sequence"/>
</dbReference>
<reference evidence="1 2" key="1">
    <citation type="submission" date="2012-03" db="EMBL/GenBank/DDBJ databases">
        <title>The Genome Sequence of Bartonella tamiae Th239.</title>
        <authorList>
            <consortium name="The Broad Institute Genome Sequencing Platform"/>
            <consortium name="The Broad Institute Genome Sequencing Center for Infectious Disease"/>
            <person name="Feldgarden M."/>
            <person name="Kirby J."/>
            <person name="Kosoy M."/>
            <person name="Birtles R."/>
            <person name="Probert W.S."/>
            <person name="Chiaraviglio L."/>
            <person name="Young S.K."/>
            <person name="Zeng Q."/>
            <person name="Gargeya S."/>
            <person name="Fitzgerald M."/>
            <person name="Haas B."/>
            <person name="Abouelleil A."/>
            <person name="Alvarado L."/>
            <person name="Arachchi H.M."/>
            <person name="Berlin A."/>
            <person name="Chapman S.B."/>
            <person name="Gearin G."/>
            <person name="Goldberg J."/>
            <person name="Griggs A."/>
            <person name="Gujja S."/>
            <person name="Hansen M."/>
            <person name="Heiman D."/>
            <person name="Howarth C."/>
            <person name="Larimer J."/>
            <person name="Lui A."/>
            <person name="MacDonald P.J.P."/>
            <person name="McCowen C."/>
            <person name="Montmayeur A."/>
            <person name="Murphy C."/>
            <person name="Neiman D."/>
            <person name="Pearson M."/>
            <person name="Priest M."/>
            <person name="Roberts A."/>
            <person name="Saif S."/>
            <person name="Shea T."/>
            <person name="Sisk P."/>
            <person name="Stolte C."/>
            <person name="Sykes S."/>
            <person name="Wortman J."/>
            <person name="Nusbaum C."/>
            <person name="Birren B."/>
        </authorList>
    </citation>
    <scope>NUCLEOTIDE SEQUENCE [LARGE SCALE GENOMIC DNA]</scope>
    <source>
        <strain evidence="1 2">Th239</strain>
    </source>
</reference>
<dbReference type="EMBL" id="AIMB01000008">
    <property type="protein sequence ID" value="EJF88914.1"/>
    <property type="molecule type" value="Genomic_DNA"/>
</dbReference>
<comment type="caution">
    <text evidence="1">The sequence shown here is derived from an EMBL/GenBank/DDBJ whole genome shotgun (WGS) entry which is preliminary data.</text>
</comment>
<gene>
    <name evidence="1" type="ORF">ME5_01465</name>
</gene>
<dbReference type="InterPro" id="IPR007434">
    <property type="entry name" value="FemAB-like"/>
</dbReference>
<evidence type="ECO:0000313" key="2">
    <source>
        <dbReference type="Proteomes" id="UP000008952"/>
    </source>
</evidence>
<dbReference type="PANTHER" id="PTHR47017">
    <property type="entry name" value="ACYL-COA"/>
    <property type="match status" value="1"/>
</dbReference>
<proteinExistence type="predicted"/>
<accession>J0R0A9</accession>
<evidence type="ECO:0008006" key="3">
    <source>
        <dbReference type="Google" id="ProtNLM"/>
    </source>
</evidence>
<dbReference type="PANTHER" id="PTHR47017:SF1">
    <property type="entry name" value="ACYL-COA"/>
    <property type="match status" value="1"/>
</dbReference>
<dbReference type="Pfam" id="PF04339">
    <property type="entry name" value="FemAB_like"/>
    <property type="match status" value="1"/>
</dbReference>
<dbReference type="SUPFAM" id="SSF55729">
    <property type="entry name" value="Acyl-CoA N-acyltransferases (Nat)"/>
    <property type="match status" value="1"/>
</dbReference>
<dbReference type="Gene3D" id="3.40.630.30">
    <property type="match status" value="1"/>
</dbReference>
<organism evidence="1 2">
    <name type="scientific">Bartonella tamiae Th239</name>
    <dbReference type="NCBI Taxonomy" id="1094558"/>
    <lineage>
        <taxon>Bacteria</taxon>
        <taxon>Pseudomonadati</taxon>
        <taxon>Pseudomonadota</taxon>
        <taxon>Alphaproteobacteria</taxon>
        <taxon>Hyphomicrobiales</taxon>
        <taxon>Bartonellaceae</taxon>
        <taxon>Bartonella</taxon>
    </lineage>
</organism>
<dbReference type="STRING" id="1094558.ME5_01465"/>
<protein>
    <recommendedName>
        <fullName evidence="3">BioF2-like acetyltransferase domain-containing protein</fullName>
    </recommendedName>
</protein>
<dbReference type="InterPro" id="IPR016181">
    <property type="entry name" value="Acyl_CoA_acyltransferase"/>
</dbReference>
<dbReference type="OrthoDB" id="9776898at2"/>